<reference evidence="13 14" key="1">
    <citation type="journal article" date="2022" name="Nat. Plants">
        <title>Genomes of leafy and leafless Platanthera orchids illuminate the evolution of mycoheterotrophy.</title>
        <authorList>
            <person name="Li M.H."/>
            <person name="Liu K.W."/>
            <person name="Li Z."/>
            <person name="Lu H.C."/>
            <person name="Ye Q.L."/>
            <person name="Zhang D."/>
            <person name="Wang J.Y."/>
            <person name="Li Y.F."/>
            <person name="Zhong Z.M."/>
            <person name="Liu X."/>
            <person name="Yu X."/>
            <person name="Liu D.K."/>
            <person name="Tu X.D."/>
            <person name="Liu B."/>
            <person name="Hao Y."/>
            <person name="Liao X.Y."/>
            <person name="Jiang Y.T."/>
            <person name="Sun W.H."/>
            <person name="Chen J."/>
            <person name="Chen Y.Q."/>
            <person name="Ai Y."/>
            <person name="Zhai J.W."/>
            <person name="Wu S.S."/>
            <person name="Zhou Z."/>
            <person name="Hsiao Y.Y."/>
            <person name="Wu W.L."/>
            <person name="Chen Y.Y."/>
            <person name="Lin Y.F."/>
            <person name="Hsu J.L."/>
            <person name="Li C.Y."/>
            <person name="Wang Z.W."/>
            <person name="Zhao X."/>
            <person name="Zhong W.Y."/>
            <person name="Ma X.K."/>
            <person name="Ma L."/>
            <person name="Huang J."/>
            <person name="Chen G.Z."/>
            <person name="Huang M.Z."/>
            <person name="Huang L."/>
            <person name="Peng D.H."/>
            <person name="Luo Y.B."/>
            <person name="Zou S.Q."/>
            <person name="Chen S.P."/>
            <person name="Lan S."/>
            <person name="Tsai W.C."/>
            <person name="Van de Peer Y."/>
            <person name="Liu Z.J."/>
        </authorList>
    </citation>
    <scope>NUCLEOTIDE SEQUENCE [LARGE SCALE GENOMIC DNA]</scope>
    <source>
        <strain evidence="13">Lor287</strain>
    </source>
</reference>
<dbReference type="Proteomes" id="UP001418222">
    <property type="component" value="Unassembled WGS sequence"/>
</dbReference>
<feature type="transmembrane region" description="Helical" evidence="12">
    <location>
        <begin position="131"/>
        <end position="149"/>
    </location>
</feature>
<evidence type="ECO:0000256" key="6">
    <source>
        <dbReference type="ARBA" id="ARBA00022475"/>
    </source>
</evidence>
<comment type="similarity">
    <text evidence="3">Belongs to the SLAC1 S-type anion channel family.</text>
</comment>
<evidence type="ECO:0000256" key="2">
    <source>
        <dbReference type="ARBA" id="ARBA00004236"/>
    </source>
</evidence>
<dbReference type="GO" id="GO:0005886">
    <property type="term" value="C:plasma membrane"/>
    <property type="evidence" value="ECO:0007669"/>
    <property type="project" value="UniProtKB-SubCell"/>
</dbReference>
<evidence type="ECO:0000256" key="7">
    <source>
        <dbReference type="ARBA" id="ARBA00022692"/>
    </source>
</evidence>
<name>A0AAP0BGZ9_9ASPA</name>
<keyword evidence="7 12" id="KW-0812">Transmembrane</keyword>
<dbReference type="InterPro" id="IPR030183">
    <property type="entry name" value="SLAC/SLAH"/>
</dbReference>
<organism evidence="13 14">
    <name type="scientific">Platanthera zijinensis</name>
    <dbReference type="NCBI Taxonomy" id="2320716"/>
    <lineage>
        <taxon>Eukaryota</taxon>
        <taxon>Viridiplantae</taxon>
        <taxon>Streptophyta</taxon>
        <taxon>Embryophyta</taxon>
        <taxon>Tracheophyta</taxon>
        <taxon>Spermatophyta</taxon>
        <taxon>Magnoliopsida</taxon>
        <taxon>Liliopsida</taxon>
        <taxon>Asparagales</taxon>
        <taxon>Orchidaceae</taxon>
        <taxon>Orchidoideae</taxon>
        <taxon>Orchideae</taxon>
        <taxon>Orchidinae</taxon>
        <taxon>Platanthera</taxon>
    </lineage>
</organism>
<evidence type="ECO:0000313" key="13">
    <source>
        <dbReference type="EMBL" id="KAK8938434.1"/>
    </source>
</evidence>
<dbReference type="GO" id="GO:0008308">
    <property type="term" value="F:voltage-gated monoatomic anion channel activity"/>
    <property type="evidence" value="ECO:0007669"/>
    <property type="project" value="InterPro"/>
</dbReference>
<comment type="caution">
    <text evidence="13">The sequence shown here is derived from an EMBL/GenBank/DDBJ whole genome shotgun (WGS) entry which is preliminary data.</text>
</comment>
<feature type="transmembrane region" description="Helical" evidence="12">
    <location>
        <begin position="279"/>
        <end position="296"/>
    </location>
</feature>
<evidence type="ECO:0000256" key="8">
    <source>
        <dbReference type="ARBA" id="ARBA00022989"/>
    </source>
</evidence>
<comment type="subcellular location">
    <subcellularLocation>
        <location evidence="2">Cell membrane</location>
    </subcellularLocation>
    <subcellularLocation>
        <location evidence="1">Endomembrane system</location>
        <topology evidence="1">Multi-pass membrane protein</topology>
    </subcellularLocation>
</comment>
<sequence>MAVEEAQGEKTPVHRVVPATFTPPPSSVDTVPSPAGKSSIVAIITSFHAGYFRISLSLCSQALLWKTLSSPSTDPHGLRPILRALPSFAFLLLWSLALLSLLLLSLLFVLRCLLRPQSLRGELSHPIGMNYFFAPFASSLLLLQSTPFIPANSALYRVLCCLLCFPILCLDVKIYGGWFTHGKNFLSLAANPTSQVSVIGNLVGARAAAEMGWREAGTCVFALGIAHYLVIFVTLYQRLVDGSVLPAMLRPAFFLLFAAPSMASLAWDSIAGDFDISCRMLFFLSLFLFTTLVSRPKLFKRPIRKFDIAWWAYSFPLTVLALAATEYTQKVKLWLPNVLMVVLTLISVTVTIMLLVFTAIRPNSMLPDNDLFQSPSTESRSSPSTLPL</sequence>
<evidence type="ECO:0000256" key="1">
    <source>
        <dbReference type="ARBA" id="ARBA00004127"/>
    </source>
</evidence>
<feature type="transmembrane region" description="Helical" evidence="12">
    <location>
        <begin position="248"/>
        <end position="267"/>
    </location>
</feature>
<keyword evidence="10 12" id="KW-0472">Membrane</keyword>
<dbReference type="GO" id="GO:0006873">
    <property type="term" value="P:intracellular monoatomic ion homeostasis"/>
    <property type="evidence" value="ECO:0007669"/>
    <property type="project" value="InterPro"/>
</dbReference>
<proteinExistence type="inferred from homology"/>
<dbReference type="InterPro" id="IPR004695">
    <property type="entry name" value="SLAC1/Mae1/Ssu1/TehA"/>
</dbReference>
<gene>
    <name evidence="13" type="primary">SLAH1</name>
    <name evidence="13" type="ORF">KSP39_PZI011020</name>
</gene>
<keyword evidence="14" id="KW-1185">Reference proteome</keyword>
<dbReference type="GO" id="GO:0012505">
    <property type="term" value="C:endomembrane system"/>
    <property type="evidence" value="ECO:0007669"/>
    <property type="project" value="UniProtKB-SubCell"/>
</dbReference>
<evidence type="ECO:0000313" key="14">
    <source>
        <dbReference type="Proteomes" id="UP001418222"/>
    </source>
</evidence>
<feature type="transmembrane region" description="Helical" evidence="12">
    <location>
        <begin position="155"/>
        <end position="176"/>
    </location>
</feature>
<feature type="transmembrane region" description="Helical" evidence="12">
    <location>
        <begin position="216"/>
        <end position="236"/>
    </location>
</feature>
<dbReference type="PANTHER" id="PTHR31269">
    <property type="entry name" value="S-TYPE ANION CHANNEL SLAH3"/>
    <property type="match status" value="1"/>
</dbReference>
<keyword evidence="9" id="KW-0406">Ion transport</keyword>
<dbReference type="AlphaFoldDB" id="A0AAP0BGZ9"/>
<dbReference type="FunFam" id="1.50.10.150:FF:000003">
    <property type="entry name" value="S-type anion channel SLAH1"/>
    <property type="match status" value="1"/>
</dbReference>
<dbReference type="Gene3D" id="1.50.10.150">
    <property type="entry name" value="Voltage-dependent anion channel"/>
    <property type="match status" value="1"/>
</dbReference>
<feature type="transmembrane region" description="Helical" evidence="12">
    <location>
        <begin position="337"/>
        <end position="360"/>
    </location>
</feature>
<keyword evidence="6" id="KW-1003">Cell membrane</keyword>
<evidence type="ECO:0000256" key="9">
    <source>
        <dbReference type="ARBA" id="ARBA00023065"/>
    </source>
</evidence>
<evidence type="ECO:0000256" key="11">
    <source>
        <dbReference type="ARBA" id="ARBA00054248"/>
    </source>
</evidence>
<feature type="transmembrane region" description="Helical" evidence="12">
    <location>
        <begin position="84"/>
        <end position="110"/>
    </location>
</feature>
<comment type="subunit">
    <text evidence="4">Homotrimer.</text>
</comment>
<keyword evidence="5" id="KW-0813">Transport</keyword>
<evidence type="ECO:0000256" key="12">
    <source>
        <dbReference type="SAM" id="Phobius"/>
    </source>
</evidence>
<evidence type="ECO:0000256" key="3">
    <source>
        <dbReference type="ARBA" id="ARBA00007808"/>
    </source>
</evidence>
<comment type="function">
    <text evidence="11">Slow, weak voltage-dependent S-type anion efflux channel involved in maintenance of anion homeostasis.</text>
</comment>
<accession>A0AAP0BGZ9</accession>
<evidence type="ECO:0000256" key="4">
    <source>
        <dbReference type="ARBA" id="ARBA00011233"/>
    </source>
</evidence>
<dbReference type="EMBL" id="JBBWWQ010000009">
    <property type="protein sequence ID" value="KAK8938434.1"/>
    <property type="molecule type" value="Genomic_DNA"/>
</dbReference>
<feature type="transmembrane region" description="Helical" evidence="12">
    <location>
        <begin position="308"/>
        <end position="325"/>
    </location>
</feature>
<dbReference type="InterPro" id="IPR038665">
    <property type="entry name" value="Voltage-dep_anion_channel_sf"/>
</dbReference>
<dbReference type="CDD" id="cd09323">
    <property type="entry name" value="TDT_SLAC1_like"/>
    <property type="match status" value="1"/>
</dbReference>
<dbReference type="PANTHER" id="PTHR31269:SF22">
    <property type="entry name" value="OS01G0247700 PROTEIN"/>
    <property type="match status" value="1"/>
</dbReference>
<dbReference type="Pfam" id="PF03595">
    <property type="entry name" value="SLAC1"/>
    <property type="match status" value="1"/>
</dbReference>
<evidence type="ECO:0000256" key="5">
    <source>
        <dbReference type="ARBA" id="ARBA00022448"/>
    </source>
</evidence>
<evidence type="ECO:0000256" key="10">
    <source>
        <dbReference type="ARBA" id="ARBA00023136"/>
    </source>
</evidence>
<keyword evidence="8 12" id="KW-1133">Transmembrane helix</keyword>
<protein>
    <submittedName>
        <fullName evidence="13">S-type anion channel SLAH1</fullName>
    </submittedName>
</protein>